<comment type="caution">
    <text evidence="1">The sequence shown here is derived from an EMBL/GenBank/DDBJ whole genome shotgun (WGS) entry which is preliminary data.</text>
</comment>
<evidence type="ECO:0000313" key="2">
    <source>
        <dbReference type="Proteomes" id="UP001283341"/>
    </source>
</evidence>
<reference evidence="1" key="2">
    <citation type="submission" date="2023-06" db="EMBL/GenBank/DDBJ databases">
        <authorList>
            <consortium name="Lawrence Berkeley National Laboratory"/>
            <person name="Haridas S."/>
            <person name="Hensen N."/>
            <person name="Bonometti L."/>
            <person name="Westerberg I."/>
            <person name="Brannstrom I.O."/>
            <person name="Guillou S."/>
            <person name="Cros-Aarteil S."/>
            <person name="Calhoun S."/>
            <person name="Kuo A."/>
            <person name="Mondo S."/>
            <person name="Pangilinan J."/>
            <person name="Riley R."/>
            <person name="Labutti K."/>
            <person name="Andreopoulos B."/>
            <person name="Lipzen A."/>
            <person name="Chen C."/>
            <person name="Yanf M."/>
            <person name="Daum C."/>
            <person name="Ng V."/>
            <person name="Clum A."/>
            <person name="Steindorff A."/>
            <person name="Ohm R."/>
            <person name="Martin F."/>
            <person name="Silar P."/>
            <person name="Natvig D."/>
            <person name="Lalanne C."/>
            <person name="Gautier V."/>
            <person name="Ament-Velasquez S.L."/>
            <person name="Kruys A."/>
            <person name="Hutchinson M.I."/>
            <person name="Powell A.J."/>
            <person name="Barry K."/>
            <person name="Miller A.N."/>
            <person name="Grigoriev I.V."/>
            <person name="Debuchy R."/>
            <person name="Gladieux P."/>
            <person name="Thoren M.H."/>
            <person name="Johannesson H."/>
        </authorList>
    </citation>
    <scope>NUCLEOTIDE SEQUENCE</scope>
    <source>
        <strain evidence="1">CBS 118394</strain>
    </source>
</reference>
<organism evidence="1 2">
    <name type="scientific">Apodospora peruviana</name>
    <dbReference type="NCBI Taxonomy" id="516989"/>
    <lineage>
        <taxon>Eukaryota</taxon>
        <taxon>Fungi</taxon>
        <taxon>Dikarya</taxon>
        <taxon>Ascomycota</taxon>
        <taxon>Pezizomycotina</taxon>
        <taxon>Sordariomycetes</taxon>
        <taxon>Sordariomycetidae</taxon>
        <taxon>Sordariales</taxon>
        <taxon>Lasiosphaeriaceae</taxon>
        <taxon>Apodospora</taxon>
    </lineage>
</organism>
<dbReference type="PANTHER" id="PTHR33112:SF16">
    <property type="entry name" value="HETEROKARYON INCOMPATIBILITY DOMAIN-CONTAINING PROTEIN"/>
    <property type="match status" value="1"/>
</dbReference>
<protein>
    <submittedName>
        <fullName evidence="1">Uncharacterized protein</fullName>
    </submittedName>
</protein>
<keyword evidence="2" id="KW-1185">Reference proteome</keyword>
<evidence type="ECO:0000313" key="1">
    <source>
        <dbReference type="EMBL" id="KAK3315757.1"/>
    </source>
</evidence>
<accession>A0AAE0HZJ1</accession>
<sequence length="201" mass="22268">MGSIHSDAYVTIAADSASNCQGGPALDVKAEQTYRLGSGYRNIIHCFLPGTKYSFDRSPLTSRGRVLQEMVLSPRVIHFTDGMMFWHCGQSKMVSEDGTVDKKKYYQWGAWSSPATHTHPFLMVGRARRLSVRGGNGQRVISFAASASPRTGSMLLLELRVIFSRRPEARLLLDCGNRTSFRTFFGDISQALATHSTLDPC</sequence>
<gene>
    <name evidence="1" type="ORF">B0H66DRAFT_270459</name>
</gene>
<dbReference type="EMBL" id="JAUEDM010000005">
    <property type="protein sequence ID" value="KAK3315757.1"/>
    <property type="molecule type" value="Genomic_DNA"/>
</dbReference>
<proteinExistence type="predicted"/>
<dbReference type="PANTHER" id="PTHR33112">
    <property type="entry name" value="DOMAIN PROTEIN, PUTATIVE-RELATED"/>
    <property type="match status" value="1"/>
</dbReference>
<dbReference type="AlphaFoldDB" id="A0AAE0HZJ1"/>
<reference evidence="1" key="1">
    <citation type="journal article" date="2023" name="Mol. Phylogenet. Evol.">
        <title>Genome-scale phylogeny and comparative genomics of the fungal order Sordariales.</title>
        <authorList>
            <person name="Hensen N."/>
            <person name="Bonometti L."/>
            <person name="Westerberg I."/>
            <person name="Brannstrom I.O."/>
            <person name="Guillou S."/>
            <person name="Cros-Aarteil S."/>
            <person name="Calhoun S."/>
            <person name="Haridas S."/>
            <person name="Kuo A."/>
            <person name="Mondo S."/>
            <person name="Pangilinan J."/>
            <person name="Riley R."/>
            <person name="LaButti K."/>
            <person name="Andreopoulos B."/>
            <person name="Lipzen A."/>
            <person name="Chen C."/>
            <person name="Yan M."/>
            <person name="Daum C."/>
            <person name="Ng V."/>
            <person name="Clum A."/>
            <person name="Steindorff A."/>
            <person name="Ohm R.A."/>
            <person name="Martin F."/>
            <person name="Silar P."/>
            <person name="Natvig D.O."/>
            <person name="Lalanne C."/>
            <person name="Gautier V."/>
            <person name="Ament-Velasquez S.L."/>
            <person name="Kruys A."/>
            <person name="Hutchinson M.I."/>
            <person name="Powell A.J."/>
            <person name="Barry K."/>
            <person name="Miller A.N."/>
            <person name="Grigoriev I.V."/>
            <person name="Debuchy R."/>
            <person name="Gladieux P."/>
            <person name="Hiltunen Thoren M."/>
            <person name="Johannesson H."/>
        </authorList>
    </citation>
    <scope>NUCLEOTIDE SEQUENCE</scope>
    <source>
        <strain evidence="1">CBS 118394</strain>
    </source>
</reference>
<name>A0AAE0HZJ1_9PEZI</name>
<dbReference type="Proteomes" id="UP001283341">
    <property type="component" value="Unassembled WGS sequence"/>
</dbReference>